<organism evidence="1 2">
    <name type="scientific">Mucilaginibacter limnophilus</name>
    <dbReference type="NCBI Taxonomy" id="1932778"/>
    <lineage>
        <taxon>Bacteria</taxon>
        <taxon>Pseudomonadati</taxon>
        <taxon>Bacteroidota</taxon>
        <taxon>Sphingobacteriia</taxon>
        <taxon>Sphingobacteriales</taxon>
        <taxon>Sphingobacteriaceae</taxon>
        <taxon>Mucilaginibacter</taxon>
    </lineage>
</organism>
<name>A0A437MXZ5_9SPHI</name>
<reference evidence="1 2" key="1">
    <citation type="submission" date="2019-01" db="EMBL/GenBank/DDBJ databases">
        <authorList>
            <person name="Chen W.-M."/>
        </authorList>
    </citation>
    <scope>NUCLEOTIDE SEQUENCE [LARGE SCALE GENOMIC DNA]</scope>
    <source>
        <strain evidence="1 2">YBJ-36</strain>
    </source>
</reference>
<gene>
    <name evidence="1" type="ORF">EOD41_00890</name>
</gene>
<dbReference type="EMBL" id="SACK01000001">
    <property type="protein sequence ID" value="RVU02527.1"/>
    <property type="molecule type" value="Genomic_DNA"/>
</dbReference>
<dbReference type="SUPFAM" id="SSF53850">
    <property type="entry name" value="Periplasmic binding protein-like II"/>
    <property type="match status" value="1"/>
</dbReference>
<dbReference type="RefSeq" id="WP_127702897.1">
    <property type="nucleotide sequence ID" value="NZ_SACK01000001.1"/>
</dbReference>
<dbReference type="AlphaFoldDB" id="A0A437MXZ5"/>
<dbReference type="OrthoDB" id="9802127at2"/>
<dbReference type="PANTHER" id="PTHR30632:SF0">
    <property type="entry name" value="SULFATE-BINDING PROTEIN"/>
    <property type="match status" value="1"/>
</dbReference>
<proteinExistence type="predicted"/>
<dbReference type="Gene3D" id="3.40.190.10">
    <property type="entry name" value="Periplasmic binding protein-like II"/>
    <property type="match status" value="2"/>
</dbReference>
<dbReference type="InterPro" id="IPR050682">
    <property type="entry name" value="ModA/WtpA"/>
</dbReference>
<keyword evidence="2" id="KW-1185">Reference proteome</keyword>
<dbReference type="Proteomes" id="UP000282759">
    <property type="component" value="Unassembled WGS sequence"/>
</dbReference>
<protein>
    <submittedName>
        <fullName evidence="1">ABC transporter substrate-binding protein</fullName>
    </submittedName>
</protein>
<evidence type="ECO:0000313" key="2">
    <source>
        <dbReference type="Proteomes" id="UP000282759"/>
    </source>
</evidence>
<comment type="caution">
    <text evidence="1">The sequence shown here is derived from an EMBL/GenBank/DDBJ whole genome shotgun (WGS) entry which is preliminary data.</text>
</comment>
<evidence type="ECO:0000313" key="1">
    <source>
        <dbReference type="EMBL" id="RVU02527.1"/>
    </source>
</evidence>
<dbReference type="Pfam" id="PF13531">
    <property type="entry name" value="SBP_bac_11"/>
    <property type="match status" value="1"/>
</dbReference>
<dbReference type="GO" id="GO:0030973">
    <property type="term" value="F:molybdate ion binding"/>
    <property type="evidence" value="ECO:0007669"/>
    <property type="project" value="TreeGrafter"/>
</dbReference>
<accession>A0A437MXZ5</accession>
<dbReference type="PANTHER" id="PTHR30632">
    <property type="entry name" value="MOLYBDATE-BINDING PERIPLASMIC PROTEIN"/>
    <property type="match status" value="1"/>
</dbReference>
<dbReference type="GO" id="GO:0015689">
    <property type="term" value="P:molybdate ion transport"/>
    <property type="evidence" value="ECO:0007669"/>
    <property type="project" value="TreeGrafter"/>
</dbReference>
<sequence length="306" mass="34406">MKYLQKITFAITAITALSSQVKAQDHRFDPPWNTPPESKVQFTVPGVDNVPDLFGDINDPQLVVFFAGNQFMCIDDLLAAFKKEYPQYQRVFAETLPPGILAKQIMGGSIVIGNMRIALKPDVYTAGKSRIDQMPEYFSKTAPYAYNRLAIMVQKGNPKKVKGLKDLGRNDVRVSMPNPEWEGIGKRIQEAYVKVGGEPLKNTIMDTKVKNGKTFLTQIHHRQTPMRIMYKQSDAAPVWFTEAYYQKMIGHPTDMVEIPDGENISATYVAGQLKTAPHAQAAQDFMDFLVSPTAKAIYKKYGFITK</sequence>